<keyword evidence="3" id="KW-1185">Reference proteome</keyword>
<name>A0ABW8QH18_9GAMM</name>
<dbReference type="RefSeq" id="WP_406550579.1">
    <property type="nucleotide sequence ID" value="NZ_JBJHGH010000001.1"/>
</dbReference>
<organism evidence="2 3">
    <name type="scientific">Serratia sarumanii</name>
    <dbReference type="NCBI Taxonomy" id="3020826"/>
    <lineage>
        <taxon>Bacteria</taxon>
        <taxon>Pseudomonadati</taxon>
        <taxon>Pseudomonadota</taxon>
        <taxon>Gammaproteobacteria</taxon>
        <taxon>Enterobacterales</taxon>
        <taxon>Yersiniaceae</taxon>
        <taxon>Serratia</taxon>
    </lineage>
</organism>
<feature type="region of interest" description="Disordered" evidence="1">
    <location>
        <begin position="1"/>
        <end position="25"/>
    </location>
</feature>
<gene>
    <name evidence="2" type="ORF">ACJBEI_01575</name>
</gene>
<protein>
    <submittedName>
        <fullName evidence="2">Uncharacterized protein</fullName>
    </submittedName>
</protein>
<proteinExistence type="predicted"/>
<evidence type="ECO:0000313" key="3">
    <source>
        <dbReference type="Proteomes" id="UP001622968"/>
    </source>
</evidence>
<dbReference type="EMBL" id="JBJHGH010000001">
    <property type="protein sequence ID" value="MFK8973896.1"/>
    <property type="molecule type" value="Genomic_DNA"/>
</dbReference>
<reference evidence="2 3" key="1">
    <citation type="submission" date="2024-11" db="EMBL/GenBank/DDBJ databases">
        <title>Draft genomes of five putative biosurfactant-producing Serratia sp. isolates from Laguna de Bay, Philippines.</title>
        <authorList>
            <person name="Lantican N."/>
            <person name="Barredo G.A."/>
            <person name="Rosana A."/>
            <person name="Siababa A.C."/>
            <person name="Montecillo A."/>
        </authorList>
    </citation>
    <scope>NUCLEOTIDE SEQUENCE [LARGE SCALE GENOMIC DNA]</scope>
    <source>
        <strain evidence="2 3">WS11a</strain>
    </source>
</reference>
<evidence type="ECO:0000313" key="2">
    <source>
        <dbReference type="EMBL" id="MFK8973896.1"/>
    </source>
</evidence>
<sequence length="144" mass="16486">MTDKKQEKVNQANDEYPNYFPENVPPKEAKDAEGEFFRIVKSNPPQQGCFLSMYKEKPNRLKKFSGLKLKCCYGVSVYTEESAVVNAFDKFPEGTGQRYVAKGTVCAENGKMMKTFSDPFHHTLWLKLNSQIHEVFSCTRGLNK</sequence>
<dbReference type="Proteomes" id="UP001622968">
    <property type="component" value="Unassembled WGS sequence"/>
</dbReference>
<evidence type="ECO:0000256" key="1">
    <source>
        <dbReference type="SAM" id="MobiDB-lite"/>
    </source>
</evidence>
<accession>A0ABW8QH18</accession>
<comment type="caution">
    <text evidence="2">The sequence shown here is derived from an EMBL/GenBank/DDBJ whole genome shotgun (WGS) entry which is preliminary data.</text>
</comment>